<name>A0A150WXQ5_9BACT</name>
<dbReference type="AlphaFoldDB" id="A0A150WXQ5"/>
<proteinExistence type="predicted"/>
<accession>A0A150WXQ5</accession>
<comment type="caution">
    <text evidence="1">The sequence shown here is derived from an EMBL/GenBank/DDBJ whole genome shotgun (WGS) entry which is preliminary data.</text>
</comment>
<evidence type="ECO:0000313" key="1">
    <source>
        <dbReference type="EMBL" id="KYG71206.1"/>
    </source>
</evidence>
<dbReference type="EMBL" id="LRPC01000033">
    <property type="protein sequence ID" value="KYG71206.1"/>
    <property type="molecule type" value="Genomic_DNA"/>
</dbReference>
<reference evidence="1 2" key="1">
    <citation type="submission" date="2016-01" db="EMBL/GenBank/DDBJ databases">
        <title>Genome sequencing of Roseivirga spongicola UST030701-084.</title>
        <authorList>
            <person name="Selvaratnam C."/>
            <person name="Thevarajoo S."/>
            <person name="Goh K.M."/>
            <person name="Ee R."/>
            <person name="Chan K.-G."/>
            <person name="Chong C.S."/>
        </authorList>
    </citation>
    <scope>NUCLEOTIDE SEQUENCE [LARGE SCALE GENOMIC DNA]</scope>
    <source>
        <strain evidence="1 2">UST030701-084</strain>
    </source>
</reference>
<organism evidence="1 2">
    <name type="scientific">Roseivirga spongicola</name>
    <dbReference type="NCBI Taxonomy" id="333140"/>
    <lineage>
        <taxon>Bacteria</taxon>
        <taxon>Pseudomonadati</taxon>
        <taxon>Bacteroidota</taxon>
        <taxon>Cytophagia</taxon>
        <taxon>Cytophagales</taxon>
        <taxon>Roseivirgaceae</taxon>
        <taxon>Roseivirga</taxon>
    </lineage>
</organism>
<protein>
    <submittedName>
        <fullName evidence="1">Uncharacterized protein</fullName>
    </submittedName>
</protein>
<gene>
    <name evidence="1" type="ORF">AWW68_18530</name>
</gene>
<keyword evidence="2" id="KW-1185">Reference proteome</keyword>
<sequence>MTYKFEVLGSKFNKKTTLSPVIPVPIAIGSDSYPASDKLLIGKTIKCAEPEKAGLVSHLERSRKINQGFSGSPLRFGWGRKE</sequence>
<evidence type="ECO:0000313" key="2">
    <source>
        <dbReference type="Proteomes" id="UP000075606"/>
    </source>
</evidence>
<dbReference type="Proteomes" id="UP000075606">
    <property type="component" value="Unassembled WGS sequence"/>
</dbReference>